<proteinExistence type="predicted"/>
<reference evidence="3" key="1">
    <citation type="submission" date="2015-09" db="EMBL/GenBank/DDBJ databases">
        <authorList>
            <person name="Daims H."/>
        </authorList>
    </citation>
    <scope>NUCLEOTIDE SEQUENCE [LARGE SCALE GENOMIC DNA]</scope>
</reference>
<evidence type="ECO:0000313" key="2">
    <source>
        <dbReference type="EMBL" id="CUQ66461.1"/>
    </source>
</evidence>
<accession>A0A0S4KT22</accession>
<feature type="region of interest" description="Disordered" evidence="1">
    <location>
        <begin position="1"/>
        <end position="55"/>
    </location>
</feature>
<sequence length="55" mass="5433">MDSHSLLGAPPASVSEDDPEGEVAAPSIASTNQDWGEPPSIPSRAVDAGSVSATA</sequence>
<dbReference type="AlphaFoldDB" id="A0A0S4KT22"/>
<gene>
    <name evidence="2" type="ORF">NITINOP_1486</name>
</gene>
<dbReference type="Proteomes" id="UP000066284">
    <property type="component" value="Chromosome 1"/>
</dbReference>
<evidence type="ECO:0000256" key="1">
    <source>
        <dbReference type="SAM" id="MobiDB-lite"/>
    </source>
</evidence>
<dbReference type="STRING" id="1715989.NITINOP_1486"/>
<name>A0A0S4KT22_9BACT</name>
<protein>
    <submittedName>
        <fullName evidence="2">Uncharacterized protein</fullName>
    </submittedName>
</protein>
<dbReference type="EMBL" id="LN885086">
    <property type="protein sequence ID" value="CUQ66461.1"/>
    <property type="molecule type" value="Genomic_DNA"/>
</dbReference>
<organism evidence="2 3">
    <name type="scientific">Candidatus Nitrospira inopinata</name>
    <dbReference type="NCBI Taxonomy" id="1715989"/>
    <lineage>
        <taxon>Bacteria</taxon>
        <taxon>Pseudomonadati</taxon>
        <taxon>Nitrospirota</taxon>
        <taxon>Nitrospiria</taxon>
        <taxon>Nitrospirales</taxon>
        <taxon>Nitrospiraceae</taxon>
        <taxon>Nitrospira</taxon>
    </lineage>
</organism>
<keyword evidence="3" id="KW-1185">Reference proteome</keyword>
<evidence type="ECO:0000313" key="3">
    <source>
        <dbReference type="Proteomes" id="UP000066284"/>
    </source>
</evidence>
<dbReference type="KEGG" id="nio:NITINOP_1486"/>